<keyword evidence="3" id="KW-1185">Reference proteome</keyword>
<gene>
    <name evidence="2" type="ORF">SAMN04487820_102150</name>
</gene>
<dbReference type="Proteomes" id="UP000199213">
    <property type="component" value="Unassembled WGS sequence"/>
</dbReference>
<sequence>MRDVSSASSYQRVKGVGGGATDAVEHDINSGGCSLPQCRGPFGGAVIHPGVGAKSPRVLHLRVGACECDHAGACGGGELDEKTADSPSGSGDHHDVPVFDFRCGVEPYGGAPLGEQGDRFPCSQGVGNPVEVGHSGHSLVGVTPGAAGGGHDQGVLPRGVDVLSQRIDVPTDTVAQYGRELDPGTDRASGAYLGVDEGDRGDLYGDSDLSGSGDGVGQRGRSEHLGAPGLVDDDGAHVSSPFVGCE</sequence>
<evidence type="ECO:0000256" key="1">
    <source>
        <dbReference type="SAM" id="MobiDB-lite"/>
    </source>
</evidence>
<feature type="region of interest" description="Disordered" evidence="1">
    <location>
        <begin position="1"/>
        <end position="21"/>
    </location>
</feature>
<dbReference type="AlphaFoldDB" id="A0A1G8WQU4"/>
<dbReference type="EMBL" id="FNFM01000002">
    <property type="protein sequence ID" value="SDJ79995.1"/>
    <property type="molecule type" value="Genomic_DNA"/>
</dbReference>
<feature type="compositionally biased region" description="Polar residues" evidence="1">
    <location>
        <begin position="1"/>
        <end position="11"/>
    </location>
</feature>
<protein>
    <submittedName>
        <fullName evidence="2">Uncharacterized protein</fullName>
    </submittedName>
</protein>
<proteinExistence type="predicted"/>
<accession>A0A1G8WQU4</accession>
<evidence type="ECO:0000313" key="3">
    <source>
        <dbReference type="Proteomes" id="UP000199213"/>
    </source>
</evidence>
<name>A0A1G8WQU4_ACTMZ</name>
<organism evidence="2 3">
    <name type="scientific">Actinopolyspora mzabensis</name>
    <dbReference type="NCBI Taxonomy" id="995066"/>
    <lineage>
        <taxon>Bacteria</taxon>
        <taxon>Bacillati</taxon>
        <taxon>Actinomycetota</taxon>
        <taxon>Actinomycetes</taxon>
        <taxon>Actinopolysporales</taxon>
        <taxon>Actinopolysporaceae</taxon>
        <taxon>Actinopolyspora</taxon>
    </lineage>
</organism>
<evidence type="ECO:0000313" key="2">
    <source>
        <dbReference type="EMBL" id="SDJ79995.1"/>
    </source>
</evidence>
<feature type="region of interest" description="Disordered" evidence="1">
    <location>
        <begin position="177"/>
        <end position="246"/>
    </location>
</feature>
<reference evidence="3" key="1">
    <citation type="submission" date="2016-10" db="EMBL/GenBank/DDBJ databases">
        <authorList>
            <person name="Varghese N."/>
            <person name="Submissions S."/>
        </authorList>
    </citation>
    <scope>NUCLEOTIDE SEQUENCE [LARGE SCALE GENOMIC DNA]</scope>
    <source>
        <strain evidence="3">DSM 45460</strain>
    </source>
</reference>